<feature type="transmembrane region" description="Helical" evidence="4">
    <location>
        <begin position="105"/>
        <end position="133"/>
    </location>
</feature>
<reference evidence="5" key="1">
    <citation type="submission" date="2021-06" db="EMBL/GenBank/DDBJ databases">
        <title>Direct submission.</title>
        <authorList>
            <person name="Lee C.-S."/>
            <person name="Jin L."/>
        </authorList>
    </citation>
    <scope>NUCLEOTIDE SEQUENCE</scope>
    <source>
        <strain evidence="5">Con5</strain>
    </source>
</reference>
<keyword evidence="6" id="KW-1185">Reference proteome</keyword>
<feature type="transmembrane region" description="Helical" evidence="4">
    <location>
        <begin position="254"/>
        <end position="275"/>
    </location>
</feature>
<organism evidence="5 6">
    <name type="scientific">Gemmobacter fulvus</name>
    <dbReference type="NCBI Taxonomy" id="2840474"/>
    <lineage>
        <taxon>Bacteria</taxon>
        <taxon>Pseudomonadati</taxon>
        <taxon>Pseudomonadota</taxon>
        <taxon>Alphaproteobacteria</taxon>
        <taxon>Rhodobacterales</taxon>
        <taxon>Paracoccaceae</taxon>
        <taxon>Gemmobacter</taxon>
    </lineage>
</organism>
<feature type="transmembrane region" description="Helical" evidence="4">
    <location>
        <begin position="145"/>
        <end position="162"/>
    </location>
</feature>
<dbReference type="InterPro" id="IPR036259">
    <property type="entry name" value="MFS_trans_sf"/>
</dbReference>
<evidence type="ECO:0000313" key="6">
    <source>
        <dbReference type="Proteomes" id="UP000679352"/>
    </source>
</evidence>
<dbReference type="GO" id="GO:0022857">
    <property type="term" value="F:transmembrane transporter activity"/>
    <property type="evidence" value="ECO:0007669"/>
    <property type="project" value="InterPro"/>
</dbReference>
<dbReference type="KEGG" id="gfu:KM031_11675"/>
<evidence type="ECO:0000313" key="5">
    <source>
        <dbReference type="EMBL" id="QWK89503.1"/>
    </source>
</evidence>
<dbReference type="EMBL" id="CP076361">
    <property type="protein sequence ID" value="QWK89503.1"/>
    <property type="molecule type" value="Genomic_DNA"/>
</dbReference>
<sequence length="407" mass="44048">MANKYIPLMLRHSSTPRIEAFALLAGLEAAVRGTLISVMPLVVYEAVKDAAIVSRIYFLVGIASLIWGLMVPWATRHVPRRWMYTFGTMLYLLSMGLAIHGETTAVTMALLSAALATATCFVCFNAYVLDYVARADLGRTQSLQMVYAATPWAVGPLFGVWLRDLWGPLPFVVAALFAVLLLAAFWVLRLGNGKQIQRAKGPTVNPLAYLGRFFRQPRLIAGWLFAVLRSCGWWVYVVYLPIFCLEAGLGDKVGGVALSMSNTLLFITPLLLRLVQRTSVRFAVRGAFAVCMVMFTLAGVLSGWPWMTVLCLMAGSFGLVMLDAVGGLPFMMSVKPSERVEMAAVYSSFRDVSGILTPGAAWAVLLVAPLAGVFAASGAGFVVAWLVAGQLHARLGVTRPSRGGVQA</sequence>
<name>A0A975P5Q2_9RHOB</name>
<dbReference type="Proteomes" id="UP000679352">
    <property type="component" value="Chromosome"/>
</dbReference>
<feature type="transmembrane region" description="Helical" evidence="4">
    <location>
        <begin position="282"/>
        <end position="301"/>
    </location>
</feature>
<dbReference type="Pfam" id="PF07690">
    <property type="entry name" value="MFS_1"/>
    <property type="match status" value="1"/>
</dbReference>
<evidence type="ECO:0000256" key="2">
    <source>
        <dbReference type="ARBA" id="ARBA00022989"/>
    </source>
</evidence>
<gene>
    <name evidence="5" type="ORF">KM031_11675</name>
</gene>
<feature type="transmembrane region" description="Helical" evidence="4">
    <location>
        <begin position="56"/>
        <end position="75"/>
    </location>
</feature>
<accession>A0A975P5Q2</accession>
<feature type="transmembrane region" description="Helical" evidence="4">
    <location>
        <begin position="355"/>
        <end position="388"/>
    </location>
</feature>
<evidence type="ECO:0000256" key="1">
    <source>
        <dbReference type="ARBA" id="ARBA00022692"/>
    </source>
</evidence>
<keyword evidence="1 4" id="KW-0812">Transmembrane</keyword>
<evidence type="ECO:0000256" key="4">
    <source>
        <dbReference type="SAM" id="Phobius"/>
    </source>
</evidence>
<feature type="transmembrane region" description="Helical" evidence="4">
    <location>
        <begin position="219"/>
        <end position="242"/>
    </location>
</feature>
<dbReference type="SUPFAM" id="SSF103473">
    <property type="entry name" value="MFS general substrate transporter"/>
    <property type="match status" value="1"/>
</dbReference>
<feature type="transmembrane region" description="Helical" evidence="4">
    <location>
        <begin position="82"/>
        <end position="99"/>
    </location>
</feature>
<keyword evidence="3 4" id="KW-0472">Membrane</keyword>
<dbReference type="InterPro" id="IPR011701">
    <property type="entry name" value="MFS"/>
</dbReference>
<feature type="transmembrane region" description="Helical" evidence="4">
    <location>
        <begin position="21"/>
        <end position="44"/>
    </location>
</feature>
<dbReference type="AlphaFoldDB" id="A0A975P5Q2"/>
<dbReference type="RefSeq" id="WP_215504733.1">
    <property type="nucleotide sequence ID" value="NZ_CP076361.1"/>
</dbReference>
<keyword evidence="2 4" id="KW-1133">Transmembrane helix</keyword>
<evidence type="ECO:0000256" key="3">
    <source>
        <dbReference type="ARBA" id="ARBA00023136"/>
    </source>
</evidence>
<feature type="transmembrane region" description="Helical" evidence="4">
    <location>
        <begin position="168"/>
        <end position="188"/>
    </location>
</feature>
<feature type="transmembrane region" description="Helical" evidence="4">
    <location>
        <begin position="307"/>
        <end position="334"/>
    </location>
</feature>
<protein>
    <submittedName>
        <fullName evidence="5">MFS transporter</fullName>
    </submittedName>
</protein>
<dbReference type="Gene3D" id="1.20.1250.20">
    <property type="entry name" value="MFS general substrate transporter like domains"/>
    <property type="match status" value="1"/>
</dbReference>
<proteinExistence type="predicted"/>